<organism evidence="2 3">
    <name type="scientific">Leptolyngbya cf. ectocarpi LEGE 11479</name>
    <dbReference type="NCBI Taxonomy" id="1828722"/>
    <lineage>
        <taxon>Bacteria</taxon>
        <taxon>Bacillati</taxon>
        <taxon>Cyanobacteriota</taxon>
        <taxon>Cyanophyceae</taxon>
        <taxon>Leptolyngbyales</taxon>
        <taxon>Leptolyngbyaceae</taxon>
        <taxon>Leptolyngbya group</taxon>
        <taxon>Leptolyngbya</taxon>
    </lineage>
</organism>
<protein>
    <submittedName>
        <fullName evidence="2">Allophanate hydrolase</fullName>
        <ecNumber evidence="2">3.5.1.54</ecNumber>
    </submittedName>
</protein>
<dbReference type="InterPro" id="IPR036928">
    <property type="entry name" value="AS_sf"/>
</dbReference>
<dbReference type="InterPro" id="IPR014085">
    <property type="entry name" value="Allophanate_hydrolase"/>
</dbReference>
<dbReference type="AlphaFoldDB" id="A0A928ZSJ2"/>
<dbReference type="Pfam" id="PF01425">
    <property type="entry name" value="Amidase"/>
    <property type="match status" value="1"/>
</dbReference>
<dbReference type="RefSeq" id="WP_193990084.1">
    <property type="nucleotide sequence ID" value="NZ_JADEXP010000004.1"/>
</dbReference>
<dbReference type="Gene3D" id="3.90.1300.10">
    <property type="entry name" value="Amidase signature (AS) domain"/>
    <property type="match status" value="1"/>
</dbReference>
<dbReference type="SUPFAM" id="SSF75304">
    <property type="entry name" value="Amidase signature (AS) enzymes"/>
    <property type="match status" value="1"/>
</dbReference>
<dbReference type="EC" id="3.5.1.54" evidence="2"/>
<dbReference type="GO" id="GO:0004039">
    <property type="term" value="F:allophanate hydrolase activity"/>
    <property type="evidence" value="ECO:0007669"/>
    <property type="project" value="UniProtKB-EC"/>
</dbReference>
<dbReference type="Gene3D" id="1.20.58.1700">
    <property type="match status" value="1"/>
</dbReference>
<dbReference type="NCBIfam" id="TIGR02713">
    <property type="entry name" value="allophanate_hyd"/>
    <property type="match status" value="1"/>
</dbReference>
<evidence type="ECO:0000313" key="3">
    <source>
        <dbReference type="Proteomes" id="UP000615026"/>
    </source>
</evidence>
<dbReference type="EMBL" id="JADEXP010000004">
    <property type="protein sequence ID" value="MBE9065276.1"/>
    <property type="molecule type" value="Genomic_DNA"/>
</dbReference>
<dbReference type="NCBIfam" id="NF006043">
    <property type="entry name" value="PRK08186.1"/>
    <property type="match status" value="1"/>
</dbReference>
<feature type="domain" description="Amidase" evidence="1">
    <location>
        <begin position="49"/>
        <end position="448"/>
    </location>
</feature>
<comment type="caution">
    <text evidence="2">The sequence shown here is derived from an EMBL/GenBank/DDBJ whole genome shotgun (WGS) entry which is preliminary data.</text>
</comment>
<name>A0A928ZSJ2_LEPEC</name>
<dbReference type="PANTHER" id="PTHR11895:SF169">
    <property type="entry name" value="GLUTAMYL-TRNA(GLN) AMIDOTRANSFERASE"/>
    <property type="match status" value="1"/>
</dbReference>
<dbReference type="Proteomes" id="UP000615026">
    <property type="component" value="Unassembled WGS sequence"/>
</dbReference>
<evidence type="ECO:0000259" key="1">
    <source>
        <dbReference type="Pfam" id="PF01425"/>
    </source>
</evidence>
<gene>
    <name evidence="2" type="primary">atzF</name>
    <name evidence="2" type="ORF">IQ260_01265</name>
</gene>
<reference evidence="2" key="1">
    <citation type="submission" date="2020-10" db="EMBL/GenBank/DDBJ databases">
        <authorList>
            <person name="Castelo-Branco R."/>
            <person name="Eusebio N."/>
            <person name="Adriana R."/>
            <person name="Vieira A."/>
            <person name="Brugerolle De Fraissinette N."/>
            <person name="Rezende De Castro R."/>
            <person name="Schneider M.P."/>
            <person name="Vasconcelos V."/>
            <person name="Leao P.N."/>
        </authorList>
    </citation>
    <scope>NUCLEOTIDE SEQUENCE</scope>
    <source>
        <strain evidence="2">LEGE 11479</strain>
    </source>
</reference>
<evidence type="ECO:0000313" key="2">
    <source>
        <dbReference type="EMBL" id="MBE9065276.1"/>
    </source>
</evidence>
<proteinExistence type="predicted"/>
<accession>A0A928ZSJ2</accession>
<sequence>MTQQTDTDILLTVSSLQKNYSKGSLTPVQVIKTIIAKLKQRGDDGIWTCTLSEETLSERAVALTNMSASQRSQLPLWGIPFSVKDCIDVAGIPTSAACPAFAYNATHTNPVVQKLLDAGAILIGKTNLDQFATGLVGIRTGYIAPHNAFSKDYIPGGSSSGAALSVAHGLVSFAIGTDTGGSGRVPAGFNNIVGLKPTRGLLSTRHTVEACRTLDCLSIFSLTATDAQTVLAVAQGYDPDNPFSRPAGASPASLSSYQTRQPFRFGVPRPNQREFFGNGDIETCYSNAIKILTDLGGVCIEIDFEPFLQANNLLFNGPWVAERYASVGTFVEANPDRVFPTTRKIILNAKNLSASQAFEGIYAMETLKQKIKPLWQEIDCLMVPTTGTVYRIEEVEKEPLALNANLGYYTNFVNLLDLSAIAIPNGFQSNGIPTGITFIAPPYSENYLVGLGSVFHHGSNHQLGATAFKVGS</sequence>
<dbReference type="InterPro" id="IPR023631">
    <property type="entry name" value="Amidase_dom"/>
</dbReference>
<keyword evidence="3" id="KW-1185">Reference proteome</keyword>
<dbReference type="InterPro" id="IPR000120">
    <property type="entry name" value="Amidase"/>
</dbReference>
<dbReference type="PANTHER" id="PTHR11895">
    <property type="entry name" value="TRANSAMIDASE"/>
    <property type="match status" value="1"/>
</dbReference>
<keyword evidence="2" id="KW-0378">Hydrolase</keyword>